<comment type="similarity">
    <text evidence="5 6">Belongs to the FtsA/MreB family.</text>
</comment>
<sequence>MIIKKNIGIDLGTHTTQVYLEKRGIIINEPSIVAFNNRTRKIVAHGFEAKKMLSRTPAHITALRPIVNGVIADFDMAREMIQRFLRSEKFPRALITRMIISVPTNLTEVERKSVEDLLKESGASSVHLIEQPLAAAFGSHLDINSPTAYLIVDIGAGTTDMAIISMNGIVVSKRLKIAGDYLDQEIIKAVRDELKLHIGEPTAEDIKINAGSAVPFGEKLETIIRGRDMISGLPREITIKDTQVRFWLNKPLKMLVDALKDLIEIAPPELVGDIHKNGIYMCGGGSLLRGINQLFEKEVGVAVWTVEEPLTSIARGTGLIAENLREYGHVLNNFPRFKLDKSVL</sequence>
<keyword evidence="4 6" id="KW-0133">Cell shape</keyword>
<evidence type="ECO:0000313" key="8">
    <source>
        <dbReference type="Proteomes" id="UP000034727"/>
    </source>
</evidence>
<name>A0A0G1R4D0_9BACT</name>
<dbReference type="InterPro" id="IPR004753">
    <property type="entry name" value="MreB"/>
</dbReference>
<dbReference type="PANTHER" id="PTHR42749:SF1">
    <property type="entry name" value="CELL SHAPE-DETERMINING PROTEIN MREB"/>
    <property type="match status" value="1"/>
</dbReference>
<dbReference type="InterPro" id="IPR043129">
    <property type="entry name" value="ATPase_NBD"/>
</dbReference>
<gene>
    <name evidence="6" type="primary">mreB</name>
    <name evidence="7" type="ORF">UX22_C0004G0031</name>
</gene>
<comment type="caution">
    <text evidence="6">Lacks conserved residue(s) required for the propagation of feature annotation.</text>
</comment>
<keyword evidence="3 6" id="KW-0067">ATP-binding</keyword>
<dbReference type="AlphaFoldDB" id="A0A0G1R4D0"/>
<dbReference type="GO" id="GO:0005524">
    <property type="term" value="F:ATP binding"/>
    <property type="evidence" value="ECO:0007669"/>
    <property type="project" value="UniProtKB-KW"/>
</dbReference>
<dbReference type="Proteomes" id="UP000034727">
    <property type="component" value="Unassembled WGS sequence"/>
</dbReference>
<dbReference type="SMART" id="SM00268">
    <property type="entry name" value="ACTIN"/>
    <property type="match status" value="1"/>
</dbReference>
<dbReference type="PANTHER" id="PTHR42749">
    <property type="entry name" value="CELL SHAPE-DETERMINING PROTEIN MREB"/>
    <property type="match status" value="1"/>
</dbReference>
<feature type="binding site" evidence="6">
    <location>
        <begin position="284"/>
        <end position="287"/>
    </location>
    <ligand>
        <name>ATP</name>
        <dbReference type="ChEBI" id="CHEBI:30616"/>
    </ligand>
</feature>
<dbReference type="CDD" id="cd10225">
    <property type="entry name" value="ASKHA_NBD_MreB-like"/>
    <property type="match status" value="1"/>
</dbReference>
<dbReference type="Pfam" id="PF06723">
    <property type="entry name" value="MreB_Mbl"/>
    <property type="match status" value="1"/>
</dbReference>
<dbReference type="PATRIC" id="fig|1618663.3.peg.148"/>
<evidence type="ECO:0000256" key="5">
    <source>
        <dbReference type="ARBA" id="ARBA00023458"/>
    </source>
</evidence>
<comment type="function">
    <text evidence="6">Forms membrane-associated dynamic filaments that are essential for cell shape determination. Acts by regulating cell wall synthesis and cell elongation, and thus cell shape. A feedback loop between cell geometry and MreB localization may maintain elongated cell shape by targeting cell wall growth to regions of negative cell wall curvature.</text>
</comment>
<evidence type="ECO:0000256" key="4">
    <source>
        <dbReference type="ARBA" id="ARBA00022960"/>
    </source>
</evidence>
<dbReference type="GO" id="GO:0000902">
    <property type="term" value="P:cell morphogenesis"/>
    <property type="evidence" value="ECO:0007669"/>
    <property type="project" value="InterPro"/>
</dbReference>
<dbReference type="NCBIfam" id="NF010539">
    <property type="entry name" value="PRK13927.1"/>
    <property type="match status" value="1"/>
</dbReference>
<keyword evidence="1 6" id="KW-0963">Cytoplasm</keyword>
<evidence type="ECO:0000313" key="7">
    <source>
        <dbReference type="EMBL" id="KKU15710.1"/>
    </source>
</evidence>
<dbReference type="PRINTS" id="PR01652">
    <property type="entry name" value="SHAPEPROTEIN"/>
</dbReference>
<organism evidence="7 8">
    <name type="scientific">Candidatus Jorgensenbacteria bacterium GW2011_GWA2_45_9</name>
    <dbReference type="NCBI Taxonomy" id="1618663"/>
    <lineage>
        <taxon>Bacteria</taxon>
        <taxon>Candidatus Joergenseniibacteriota</taxon>
    </lineage>
</organism>
<dbReference type="InterPro" id="IPR056546">
    <property type="entry name" value="MreB_MamK-like"/>
</dbReference>
<proteinExistence type="inferred from homology"/>
<evidence type="ECO:0000256" key="6">
    <source>
        <dbReference type="HAMAP-Rule" id="MF_02207"/>
    </source>
</evidence>
<evidence type="ECO:0000256" key="2">
    <source>
        <dbReference type="ARBA" id="ARBA00022741"/>
    </source>
</evidence>
<dbReference type="GO" id="GO:0008360">
    <property type="term" value="P:regulation of cell shape"/>
    <property type="evidence" value="ECO:0007669"/>
    <property type="project" value="UniProtKB-UniRule"/>
</dbReference>
<reference evidence="7 8" key="1">
    <citation type="journal article" date="2015" name="Nature">
        <title>rRNA introns, odd ribosomes, and small enigmatic genomes across a large radiation of phyla.</title>
        <authorList>
            <person name="Brown C.T."/>
            <person name="Hug L.A."/>
            <person name="Thomas B.C."/>
            <person name="Sharon I."/>
            <person name="Castelle C.J."/>
            <person name="Singh A."/>
            <person name="Wilkins M.J."/>
            <person name="Williams K.H."/>
            <person name="Banfield J.F."/>
        </authorList>
    </citation>
    <scope>NUCLEOTIDE SEQUENCE [LARGE SCALE GENOMIC DNA]</scope>
</reference>
<dbReference type="EMBL" id="LCLJ01000004">
    <property type="protein sequence ID" value="KKU15710.1"/>
    <property type="molecule type" value="Genomic_DNA"/>
</dbReference>
<dbReference type="SUPFAM" id="SSF53067">
    <property type="entry name" value="Actin-like ATPase domain"/>
    <property type="match status" value="2"/>
</dbReference>
<evidence type="ECO:0000256" key="1">
    <source>
        <dbReference type="ARBA" id="ARBA00022490"/>
    </source>
</evidence>
<accession>A0A0G1R4D0</accession>
<feature type="binding site" evidence="6">
    <location>
        <begin position="156"/>
        <end position="158"/>
    </location>
    <ligand>
        <name>ATP</name>
        <dbReference type="ChEBI" id="CHEBI:30616"/>
    </ligand>
</feature>
<comment type="caution">
    <text evidence="7">The sequence shown here is derived from an EMBL/GenBank/DDBJ whole genome shotgun (WGS) entry which is preliminary data.</text>
</comment>
<comment type="subunit">
    <text evidence="6">Forms polymers.</text>
</comment>
<dbReference type="Gene3D" id="3.30.420.40">
    <property type="match status" value="3"/>
</dbReference>
<dbReference type="InterPro" id="IPR004000">
    <property type="entry name" value="Actin"/>
</dbReference>
<feature type="binding site" evidence="6">
    <location>
        <begin position="204"/>
        <end position="207"/>
    </location>
    <ligand>
        <name>ATP</name>
        <dbReference type="ChEBI" id="CHEBI:30616"/>
    </ligand>
</feature>
<protein>
    <recommendedName>
        <fullName evidence="6">Cell shape-determining protein MreB</fullName>
    </recommendedName>
</protein>
<dbReference type="GO" id="GO:0005737">
    <property type="term" value="C:cytoplasm"/>
    <property type="evidence" value="ECO:0007669"/>
    <property type="project" value="UniProtKB-SubCell"/>
</dbReference>
<keyword evidence="2 6" id="KW-0547">Nucleotide-binding</keyword>
<evidence type="ECO:0000256" key="3">
    <source>
        <dbReference type="ARBA" id="ARBA00022840"/>
    </source>
</evidence>
<comment type="subcellular location">
    <subcellularLocation>
        <location evidence="6">Cytoplasm</location>
    </subcellularLocation>
    <text evidence="6">Membrane-associated.</text>
</comment>
<dbReference type="HAMAP" id="MF_02207">
    <property type="entry name" value="MreB"/>
    <property type="match status" value="1"/>
</dbReference>